<evidence type="ECO:0000313" key="4">
    <source>
        <dbReference type="EMBL" id="PNW80346.1"/>
    </source>
</evidence>
<reference evidence="4 5" key="1">
    <citation type="journal article" date="2007" name="Science">
        <title>The Chlamydomonas genome reveals the evolution of key animal and plant functions.</title>
        <authorList>
            <person name="Merchant S.S."/>
            <person name="Prochnik S.E."/>
            <person name="Vallon O."/>
            <person name="Harris E.H."/>
            <person name="Karpowicz S.J."/>
            <person name="Witman G.B."/>
            <person name="Terry A."/>
            <person name="Salamov A."/>
            <person name="Fritz-Laylin L.K."/>
            <person name="Marechal-Drouard L."/>
            <person name="Marshall W.F."/>
            <person name="Qu L.H."/>
            <person name="Nelson D.R."/>
            <person name="Sanderfoot A.A."/>
            <person name="Spalding M.H."/>
            <person name="Kapitonov V.V."/>
            <person name="Ren Q."/>
            <person name="Ferris P."/>
            <person name="Lindquist E."/>
            <person name="Shapiro H."/>
            <person name="Lucas S.M."/>
            <person name="Grimwood J."/>
            <person name="Schmutz J."/>
            <person name="Cardol P."/>
            <person name="Cerutti H."/>
            <person name="Chanfreau G."/>
            <person name="Chen C.L."/>
            <person name="Cognat V."/>
            <person name="Croft M.T."/>
            <person name="Dent R."/>
            <person name="Dutcher S."/>
            <person name="Fernandez E."/>
            <person name="Fukuzawa H."/>
            <person name="Gonzalez-Ballester D."/>
            <person name="Gonzalez-Halphen D."/>
            <person name="Hallmann A."/>
            <person name="Hanikenne M."/>
            <person name="Hippler M."/>
            <person name="Inwood W."/>
            <person name="Jabbari K."/>
            <person name="Kalanon M."/>
            <person name="Kuras R."/>
            <person name="Lefebvre P.A."/>
            <person name="Lemaire S.D."/>
            <person name="Lobanov A.V."/>
            <person name="Lohr M."/>
            <person name="Manuell A."/>
            <person name="Meier I."/>
            <person name="Mets L."/>
            <person name="Mittag M."/>
            <person name="Mittelmeier T."/>
            <person name="Moroney J.V."/>
            <person name="Moseley J."/>
            <person name="Napoli C."/>
            <person name="Nedelcu A.M."/>
            <person name="Niyogi K."/>
            <person name="Novoselov S.V."/>
            <person name="Paulsen I.T."/>
            <person name="Pazour G."/>
            <person name="Purton S."/>
            <person name="Ral J.P."/>
            <person name="Riano-Pachon D.M."/>
            <person name="Riekhof W."/>
            <person name="Rymarquis L."/>
            <person name="Schroda M."/>
            <person name="Stern D."/>
            <person name="Umen J."/>
            <person name="Willows R."/>
            <person name="Wilson N."/>
            <person name="Zimmer S.L."/>
            <person name="Allmer J."/>
            <person name="Balk J."/>
            <person name="Bisova K."/>
            <person name="Chen C.J."/>
            <person name="Elias M."/>
            <person name="Gendler K."/>
            <person name="Hauser C."/>
            <person name="Lamb M.R."/>
            <person name="Ledford H."/>
            <person name="Long J.C."/>
            <person name="Minagawa J."/>
            <person name="Page M.D."/>
            <person name="Pan J."/>
            <person name="Pootakham W."/>
            <person name="Roje S."/>
            <person name="Rose A."/>
            <person name="Stahlberg E."/>
            <person name="Terauchi A.M."/>
            <person name="Yang P."/>
            <person name="Ball S."/>
            <person name="Bowler C."/>
            <person name="Dieckmann C.L."/>
            <person name="Gladyshev V.N."/>
            <person name="Green P."/>
            <person name="Jorgensen R."/>
            <person name="Mayfield S."/>
            <person name="Mueller-Roeber B."/>
            <person name="Rajamani S."/>
            <person name="Sayre R.T."/>
            <person name="Brokstein P."/>
            <person name="Dubchak I."/>
            <person name="Goodstein D."/>
            <person name="Hornick L."/>
            <person name="Huang Y.W."/>
            <person name="Jhaveri J."/>
            <person name="Luo Y."/>
            <person name="Martinez D."/>
            <person name="Ngau W.C."/>
            <person name="Otillar B."/>
            <person name="Poliakov A."/>
            <person name="Porter A."/>
            <person name="Szajkowski L."/>
            <person name="Werner G."/>
            <person name="Zhou K."/>
            <person name="Grigoriev I.V."/>
            <person name="Rokhsar D.S."/>
            <person name="Grossman A.R."/>
        </authorList>
    </citation>
    <scope>NUCLEOTIDE SEQUENCE [LARGE SCALE GENOMIC DNA]</scope>
    <source>
        <strain evidence="5">CC-503</strain>
    </source>
</reference>
<evidence type="ECO:0000256" key="3">
    <source>
        <dbReference type="ARBA" id="ARBA00022679"/>
    </source>
</evidence>
<organism evidence="4 5">
    <name type="scientific">Chlamydomonas reinhardtii</name>
    <name type="common">Chlamydomonas smithii</name>
    <dbReference type="NCBI Taxonomy" id="3055"/>
    <lineage>
        <taxon>Eukaryota</taxon>
        <taxon>Viridiplantae</taxon>
        <taxon>Chlorophyta</taxon>
        <taxon>core chlorophytes</taxon>
        <taxon>Chlorophyceae</taxon>
        <taxon>CS clade</taxon>
        <taxon>Chlamydomonadales</taxon>
        <taxon>Chlamydomonadaceae</taxon>
        <taxon>Chlamydomonas</taxon>
    </lineage>
</organism>
<comment type="similarity">
    <text evidence="1">Belongs to the methyltransferase superfamily.</text>
</comment>
<keyword evidence="2" id="KW-0489">Methyltransferase</keyword>
<dbReference type="PANTHER" id="PTHR12176">
    <property type="entry name" value="SAM-DEPENDENT METHYLTRANSFERASE SUPERFAMILY PROTEIN"/>
    <property type="match status" value="1"/>
</dbReference>
<dbReference type="GO" id="GO:0008168">
    <property type="term" value="F:methyltransferase activity"/>
    <property type="evidence" value="ECO:0007669"/>
    <property type="project" value="UniProtKB-KW"/>
</dbReference>
<dbReference type="AlphaFoldDB" id="A0A2K3DIJ3"/>
<dbReference type="Proteomes" id="UP000006906">
    <property type="component" value="Chromosome 7"/>
</dbReference>
<dbReference type="OrthoDB" id="2016285at2759"/>
<dbReference type="Gene3D" id="3.40.50.150">
    <property type="entry name" value="Vaccinia Virus protein VP39"/>
    <property type="match status" value="1"/>
</dbReference>
<keyword evidence="5" id="KW-1185">Reference proteome</keyword>
<evidence type="ECO:0000256" key="1">
    <source>
        <dbReference type="ARBA" id="ARBA00008361"/>
    </source>
</evidence>
<dbReference type="OMA" id="MHQVFPG"/>
<keyword evidence="3" id="KW-0808">Transferase</keyword>
<evidence type="ECO:0000256" key="2">
    <source>
        <dbReference type="ARBA" id="ARBA00022603"/>
    </source>
</evidence>
<dbReference type="GeneID" id="5726334"/>
<dbReference type="InParanoid" id="A0A2K3DIJ3"/>
<protein>
    <submittedName>
        <fullName evidence="4">Uncharacterized protein</fullName>
    </submittedName>
</protein>
<dbReference type="SUPFAM" id="SSF53335">
    <property type="entry name" value="S-adenosyl-L-methionine-dependent methyltransferases"/>
    <property type="match status" value="1"/>
</dbReference>
<dbReference type="GO" id="GO:0032259">
    <property type="term" value="P:methylation"/>
    <property type="evidence" value="ECO:0007669"/>
    <property type="project" value="UniProtKB-KW"/>
</dbReference>
<dbReference type="RefSeq" id="XP_001700964.2">
    <property type="nucleotide sequence ID" value="XM_001700912.3"/>
</dbReference>
<dbReference type="FunFam" id="3.40.50.150:FF:000727">
    <property type="entry name" value="Methyltransferase"/>
    <property type="match status" value="1"/>
</dbReference>
<sequence>MLACFPQRSRAPVGPDAANDEFAAWAGARVLLLDDTGNLHSVYRPHTELTGGLWDVMAGLPSLVPPGPIAMLGLGAGSVPRIIAAHYPTRAAGAGAWSAAGGGYVVHGWELDPEVVAAARRHLGMSQLEAAGQLVVHVGDALSPAAAVPGGFSGIVVDLFGGGRLLPQLTKRAAWEDIRSRLSDGGAGSSTPSGSGSGCCCRLLANLGQSPPTTPGQAGRWQPEAYTTLRAYEALEAAFEGEVSLMTVGGNTLALTGPLPSPEEWPGRLPAALREQLLFGLDGCAAGGAGGGGPQGGCWARDVYPLQRVVVDLSLW</sequence>
<dbReference type="InterPro" id="IPR051419">
    <property type="entry name" value="Lys/N-term_MeTrsfase_sf"/>
</dbReference>
<dbReference type="EMBL" id="CM008968">
    <property type="protein sequence ID" value="PNW80346.1"/>
    <property type="molecule type" value="Genomic_DNA"/>
</dbReference>
<accession>A0A2K3DIJ3</accession>
<name>A0A2K3DIJ3_CHLRE</name>
<proteinExistence type="inferred from homology"/>
<dbReference type="Gramene" id="PNW80346">
    <property type="protein sequence ID" value="PNW80346"/>
    <property type="gene ID" value="CHLRE_07g313600v5"/>
</dbReference>
<dbReference type="InterPro" id="IPR029063">
    <property type="entry name" value="SAM-dependent_MTases_sf"/>
</dbReference>
<dbReference type="FunCoup" id="A0A2K3DIJ3">
    <property type="interactions" value="514"/>
</dbReference>
<dbReference type="PaxDb" id="3055-EDP07218"/>
<evidence type="ECO:0000313" key="5">
    <source>
        <dbReference type="Proteomes" id="UP000006906"/>
    </source>
</evidence>
<dbReference type="PANTHER" id="PTHR12176:SF77">
    <property type="entry name" value="S-ADENOSYL-L-METHIONINE-DEPENDENT METHYLTRANSFERASES SUPERFAMILY PROTEIN"/>
    <property type="match status" value="1"/>
</dbReference>
<gene>
    <name evidence="4" type="ORF">CHLRE_07g313600v5</name>
</gene>
<dbReference type="KEGG" id="cre:CHLRE_07g313600v5"/>